<dbReference type="SUPFAM" id="SSF52833">
    <property type="entry name" value="Thioredoxin-like"/>
    <property type="match status" value="1"/>
</dbReference>
<evidence type="ECO:0000313" key="3">
    <source>
        <dbReference type="Proteomes" id="UP000295658"/>
    </source>
</evidence>
<evidence type="ECO:0000313" key="2">
    <source>
        <dbReference type="EMBL" id="TCL44914.1"/>
    </source>
</evidence>
<accession>A0A4R1QHI0</accession>
<name>A0A4R1QHI0_9BACL</name>
<protein>
    <submittedName>
        <fullName evidence="2">Thioredoxin</fullName>
    </submittedName>
</protein>
<comment type="caution">
    <text evidence="2">The sequence shown here is derived from an EMBL/GenBank/DDBJ whole genome shotgun (WGS) entry which is preliminary data.</text>
</comment>
<sequence>MATEGDYILSVMNELFSIEEVDNFVNHHHLAFLYISQTNCGVCHALLPKIKEVMSDFPKIQLAFINADHVPAIAGHLSIFTVPVMILYVDGKEVLREARFVHVEQFREKVKKIYFLTQE</sequence>
<dbReference type="AlphaFoldDB" id="A0A4R1QHI0"/>
<dbReference type="Proteomes" id="UP000295658">
    <property type="component" value="Unassembled WGS sequence"/>
</dbReference>
<reference evidence="2 3" key="1">
    <citation type="submission" date="2019-03" db="EMBL/GenBank/DDBJ databases">
        <title>Genomic Encyclopedia of Type Strains, Phase IV (KMG-IV): sequencing the most valuable type-strain genomes for metagenomic binning, comparative biology and taxonomic classification.</title>
        <authorList>
            <person name="Goeker M."/>
        </authorList>
    </citation>
    <scope>NUCLEOTIDE SEQUENCE [LARGE SCALE GENOMIC DNA]</scope>
    <source>
        <strain evidence="2 3">DSM 24979</strain>
    </source>
</reference>
<dbReference type="EMBL" id="SLUL01000022">
    <property type="protein sequence ID" value="TCL44914.1"/>
    <property type="molecule type" value="Genomic_DNA"/>
</dbReference>
<gene>
    <name evidence="2" type="ORF">EDD69_12227</name>
</gene>
<dbReference type="CDD" id="cd02947">
    <property type="entry name" value="TRX_family"/>
    <property type="match status" value="1"/>
</dbReference>
<keyword evidence="3" id="KW-1185">Reference proteome</keyword>
<dbReference type="InterPro" id="IPR036249">
    <property type="entry name" value="Thioredoxin-like_sf"/>
</dbReference>
<dbReference type="InterPro" id="IPR013766">
    <property type="entry name" value="Thioredoxin_domain"/>
</dbReference>
<dbReference type="Pfam" id="PF00085">
    <property type="entry name" value="Thioredoxin"/>
    <property type="match status" value="1"/>
</dbReference>
<proteinExistence type="predicted"/>
<organism evidence="2 3">
    <name type="scientific">Thermolongibacillus altinsuensis</name>
    <dbReference type="NCBI Taxonomy" id="575256"/>
    <lineage>
        <taxon>Bacteria</taxon>
        <taxon>Bacillati</taxon>
        <taxon>Bacillota</taxon>
        <taxon>Bacilli</taxon>
        <taxon>Bacillales</taxon>
        <taxon>Anoxybacillaceae</taxon>
        <taxon>Thermolongibacillus</taxon>
    </lineage>
</organism>
<evidence type="ECO:0000259" key="1">
    <source>
        <dbReference type="Pfam" id="PF00085"/>
    </source>
</evidence>
<feature type="domain" description="Thioredoxin" evidence="1">
    <location>
        <begin position="20"/>
        <end position="96"/>
    </location>
</feature>
<dbReference type="Gene3D" id="3.40.30.10">
    <property type="entry name" value="Glutaredoxin"/>
    <property type="match status" value="1"/>
</dbReference>